<keyword evidence="1" id="KW-0732">Signal</keyword>
<dbReference type="GO" id="GO:0005509">
    <property type="term" value="F:calcium ion binding"/>
    <property type="evidence" value="ECO:0007669"/>
    <property type="project" value="InterPro"/>
</dbReference>
<dbReference type="PANTHER" id="PTHR10199:SF100">
    <property type="entry name" value="THROMBOSPONDIN, ISOFORM A"/>
    <property type="match status" value="1"/>
</dbReference>
<dbReference type="OrthoDB" id="9800417at2"/>
<dbReference type="Pfam" id="PF02412">
    <property type="entry name" value="TSP_3"/>
    <property type="match status" value="2"/>
</dbReference>
<dbReference type="AlphaFoldDB" id="A0A4R5LMT3"/>
<dbReference type="RefSeq" id="WP_133215519.1">
    <property type="nucleotide sequence ID" value="NZ_SMSE01000006.1"/>
</dbReference>
<feature type="compositionally biased region" description="Acidic residues" evidence="3">
    <location>
        <begin position="201"/>
        <end position="225"/>
    </location>
</feature>
<evidence type="ECO:0000256" key="3">
    <source>
        <dbReference type="SAM" id="MobiDB-lite"/>
    </source>
</evidence>
<protein>
    <submittedName>
        <fullName evidence="4">Uncharacterized protein</fullName>
    </submittedName>
</protein>
<dbReference type="EMBL" id="SMSE01000006">
    <property type="protein sequence ID" value="TDG11376.1"/>
    <property type="molecule type" value="Genomic_DNA"/>
</dbReference>
<evidence type="ECO:0000313" key="4">
    <source>
        <dbReference type="EMBL" id="TDG11376.1"/>
    </source>
</evidence>
<reference evidence="4 5" key="1">
    <citation type="submission" date="2019-03" db="EMBL/GenBank/DDBJ databases">
        <title>Seongchinamella monodicae gen. nov., sp. nov., a novel member of the Gammaproteobacteria isolated from a tidal mudflat of beach.</title>
        <authorList>
            <person name="Yang H.G."/>
            <person name="Kang J.W."/>
            <person name="Lee S.D."/>
        </authorList>
    </citation>
    <scope>NUCLEOTIDE SEQUENCE [LARGE SCALE GENOMIC DNA]</scope>
    <source>
        <strain evidence="4 5">GH4-78</strain>
    </source>
</reference>
<keyword evidence="5" id="KW-1185">Reference proteome</keyword>
<accession>A0A4R5LMT3</accession>
<evidence type="ECO:0000256" key="1">
    <source>
        <dbReference type="ARBA" id="ARBA00022729"/>
    </source>
</evidence>
<comment type="caution">
    <text evidence="4">The sequence shown here is derived from an EMBL/GenBank/DDBJ whole genome shotgun (WGS) entry which is preliminary data.</text>
</comment>
<proteinExistence type="predicted"/>
<dbReference type="SUPFAM" id="SSF103647">
    <property type="entry name" value="TSP type-3 repeat"/>
    <property type="match status" value="1"/>
</dbReference>
<dbReference type="PANTHER" id="PTHR10199">
    <property type="entry name" value="THROMBOSPONDIN"/>
    <property type="match status" value="1"/>
</dbReference>
<dbReference type="InterPro" id="IPR028974">
    <property type="entry name" value="TSP_type-3_rpt"/>
</dbReference>
<dbReference type="GO" id="GO:0007155">
    <property type="term" value="P:cell adhesion"/>
    <property type="evidence" value="ECO:0007669"/>
    <property type="project" value="InterPro"/>
</dbReference>
<dbReference type="InterPro" id="IPR003367">
    <property type="entry name" value="Thrombospondin_3-like_rpt"/>
</dbReference>
<evidence type="ECO:0000256" key="2">
    <source>
        <dbReference type="ARBA" id="ARBA00022837"/>
    </source>
</evidence>
<organism evidence="4 5">
    <name type="scientific">Seongchinamella unica</name>
    <dbReference type="NCBI Taxonomy" id="2547392"/>
    <lineage>
        <taxon>Bacteria</taxon>
        <taxon>Pseudomonadati</taxon>
        <taxon>Pseudomonadota</taxon>
        <taxon>Gammaproteobacteria</taxon>
        <taxon>Cellvibrionales</taxon>
        <taxon>Halieaceae</taxon>
        <taxon>Seongchinamella</taxon>
    </lineage>
</organism>
<evidence type="ECO:0000313" key="5">
    <source>
        <dbReference type="Proteomes" id="UP000295554"/>
    </source>
</evidence>
<name>A0A4R5LMT3_9GAMM</name>
<keyword evidence="2" id="KW-0106">Calcium</keyword>
<sequence length="314" mass="33235">MNIPNIRIAAFLGMTFSLLTPHASSLEADPSTSPVPNISELILDSRRGIYIELSVFADGSTQLLGSGVTDLPPGATDDDPPLLLLQFLDASGQIIGVQNGWDPRYEYEQTGTGEQVVLLAEGIGRFQVPFDHRITHIRFLDQQLATPLELVDVDVSDLVQAFCLGNPADDNCTGFETEDRDGDGVIDSEDNCADVANPDQADADGDTIGDACDDSPGGDDSDGDGIVDTRDLCPSTQFPESAPTSGVLGRNRWALDAGGNFVQAPPQEGTEHTFTLSDTRGCSCEQIIAAAGYGSGHLKSGCSTSALINWVQSE</sequence>
<feature type="compositionally biased region" description="Polar residues" evidence="3">
    <location>
        <begin position="234"/>
        <end position="244"/>
    </location>
</feature>
<feature type="region of interest" description="Disordered" evidence="3">
    <location>
        <begin position="196"/>
        <end position="247"/>
    </location>
</feature>
<gene>
    <name evidence="4" type="ORF">E2F43_18490</name>
</gene>
<dbReference type="Proteomes" id="UP000295554">
    <property type="component" value="Unassembled WGS sequence"/>
</dbReference>
<dbReference type="Gene3D" id="4.10.1080.10">
    <property type="entry name" value="TSP type-3 repeat"/>
    <property type="match status" value="1"/>
</dbReference>